<keyword evidence="12" id="KW-0844">Vision</keyword>
<dbReference type="Proteomes" id="UP000694557">
    <property type="component" value="Unassembled WGS sequence"/>
</dbReference>
<comment type="similarity">
    <text evidence="2 22">Belongs to the carotenoid oxygenase family.</text>
</comment>
<dbReference type="GO" id="GO:0003834">
    <property type="term" value="F:beta-carotene 15,15'-dioxygenase activity"/>
    <property type="evidence" value="ECO:0007669"/>
    <property type="project" value="TreeGrafter"/>
</dbReference>
<evidence type="ECO:0000313" key="23">
    <source>
        <dbReference type="Ensembl" id="ENSOKIP00005046320.1"/>
    </source>
</evidence>
<dbReference type="GO" id="GO:0007601">
    <property type="term" value="P:visual perception"/>
    <property type="evidence" value="ECO:0007669"/>
    <property type="project" value="UniProtKB-KW"/>
</dbReference>
<accession>A0A8C7GPB7</accession>
<keyword evidence="5 21" id="KW-0479">Metal-binding</keyword>
<evidence type="ECO:0000256" key="5">
    <source>
        <dbReference type="ARBA" id="ARBA00022723"/>
    </source>
</evidence>
<keyword evidence="8" id="KW-0472">Membrane</keyword>
<evidence type="ECO:0000256" key="14">
    <source>
        <dbReference type="ARBA" id="ARBA00036037"/>
    </source>
</evidence>
<evidence type="ECO:0000256" key="19">
    <source>
        <dbReference type="ARBA" id="ARBA00042900"/>
    </source>
</evidence>
<keyword evidence="10" id="KW-0413">Isomerase</keyword>
<dbReference type="GO" id="GO:0052885">
    <property type="term" value="F:all-trans-retinyl-ester hydrolase, 11-cis retinol forming activity"/>
    <property type="evidence" value="ECO:0007669"/>
    <property type="project" value="TreeGrafter"/>
</dbReference>
<evidence type="ECO:0000256" key="20">
    <source>
        <dbReference type="ARBA" id="ARBA00048722"/>
    </source>
</evidence>
<keyword evidence="7 21" id="KW-0408">Iron</keyword>
<keyword evidence="3" id="KW-1003">Cell membrane</keyword>
<dbReference type="PANTHER" id="PTHR10543">
    <property type="entry name" value="BETA-CAROTENE DIOXYGENASE"/>
    <property type="match status" value="1"/>
</dbReference>
<comment type="subcellular location">
    <subcellularLocation>
        <location evidence="1">Cell membrane</location>
        <topology evidence="1">Lipid-anchor</topology>
    </subcellularLocation>
</comment>
<evidence type="ECO:0000256" key="9">
    <source>
        <dbReference type="ARBA" id="ARBA00023139"/>
    </source>
</evidence>
<feature type="binding site" evidence="21">
    <location>
        <position position="407"/>
    </location>
    <ligand>
        <name>Fe cation</name>
        <dbReference type="ChEBI" id="CHEBI:24875"/>
        <note>catalytic</note>
    </ligand>
</feature>
<evidence type="ECO:0000313" key="24">
    <source>
        <dbReference type="Proteomes" id="UP000694557"/>
    </source>
</evidence>
<feature type="binding site" evidence="21">
    <location>
        <position position="141"/>
    </location>
    <ligand>
        <name>Fe cation</name>
        <dbReference type="ChEBI" id="CHEBI:24875"/>
        <note>catalytic</note>
    </ligand>
</feature>
<dbReference type="GeneTree" id="ENSGT00950000182913"/>
<evidence type="ECO:0000256" key="4">
    <source>
        <dbReference type="ARBA" id="ARBA00022606"/>
    </source>
</evidence>
<dbReference type="GO" id="GO:0005886">
    <property type="term" value="C:plasma membrane"/>
    <property type="evidence" value="ECO:0007669"/>
    <property type="project" value="UniProtKB-SubCell"/>
</dbReference>
<dbReference type="Pfam" id="PF03055">
    <property type="entry name" value="RPE65"/>
    <property type="match status" value="2"/>
</dbReference>
<evidence type="ECO:0000256" key="3">
    <source>
        <dbReference type="ARBA" id="ARBA00022475"/>
    </source>
</evidence>
<reference evidence="23" key="2">
    <citation type="submission" date="2025-09" db="UniProtKB">
        <authorList>
            <consortium name="Ensembl"/>
        </authorList>
    </citation>
    <scope>IDENTIFICATION</scope>
</reference>
<dbReference type="EC" id="5.3.3.22" evidence="15"/>
<dbReference type="GO" id="GO:0046872">
    <property type="term" value="F:metal ion binding"/>
    <property type="evidence" value="ECO:0007669"/>
    <property type="project" value="UniProtKB-KW"/>
</dbReference>
<keyword evidence="6" id="KW-0378">Hydrolase</keyword>
<keyword evidence="11" id="KW-0449">Lipoprotein</keyword>
<dbReference type="Ensembl" id="ENSOKIT00005048818.1">
    <property type="protein sequence ID" value="ENSOKIP00005046320.1"/>
    <property type="gene ID" value="ENSOKIG00005019487.1"/>
</dbReference>
<evidence type="ECO:0000256" key="16">
    <source>
        <dbReference type="ARBA" id="ARBA00039141"/>
    </source>
</evidence>
<evidence type="ECO:0000256" key="22">
    <source>
        <dbReference type="RuleBase" id="RU003799"/>
    </source>
</evidence>
<evidence type="ECO:0000256" key="2">
    <source>
        <dbReference type="ARBA" id="ARBA00006787"/>
    </source>
</evidence>
<evidence type="ECO:0000256" key="10">
    <source>
        <dbReference type="ARBA" id="ARBA00023235"/>
    </source>
</evidence>
<evidence type="ECO:0000256" key="7">
    <source>
        <dbReference type="ARBA" id="ARBA00023004"/>
    </source>
</evidence>
<keyword evidence="4" id="KW-0716">Sensory transduction</keyword>
<comment type="catalytic activity">
    <reaction evidence="13">
        <text>lutein = (3R,3'S)-zeaxanthin</text>
        <dbReference type="Rhea" id="RHEA:12729"/>
        <dbReference type="ChEBI" id="CHEBI:28838"/>
        <dbReference type="ChEBI" id="CHEBI:138919"/>
        <dbReference type="EC" id="5.3.3.22"/>
    </reaction>
</comment>
<dbReference type="GO" id="GO:0050251">
    <property type="term" value="F:retinol isomerase activity"/>
    <property type="evidence" value="ECO:0007669"/>
    <property type="project" value="TreeGrafter"/>
</dbReference>
<evidence type="ECO:0000256" key="11">
    <source>
        <dbReference type="ARBA" id="ARBA00023288"/>
    </source>
</evidence>
<evidence type="ECO:0000256" key="12">
    <source>
        <dbReference type="ARBA" id="ARBA00023305"/>
    </source>
</evidence>
<dbReference type="AlphaFoldDB" id="A0A8C7GPB7"/>
<evidence type="ECO:0000256" key="17">
    <source>
        <dbReference type="ARBA" id="ARBA00040820"/>
    </source>
</evidence>
<comment type="cofactor">
    <cofactor evidence="21">
        <name>Fe(2+)</name>
        <dbReference type="ChEBI" id="CHEBI:29033"/>
    </cofactor>
    <text evidence="21">Binds 1 Fe(2+) ion per subunit.</text>
</comment>
<reference evidence="23" key="1">
    <citation type="submission" date="2025-08" db="UniProtKB">
        <authorList>
            <consortium name="Ensembl"/>
        </authorList>
    </citation>
    <scope>IDENTIFICATION</scope>
</reference>
<comment type="catalytic activity">
    <reaction evidence="20">
        <text>all-trans-retinyl hexadecanoate + H2O = 11-cis-retinol + hexadecanoate + H(+)</text>
        <dbReference type="Rhea" id="RHEA:31775"/>
        <dbReference type="ChEBI" id="CHEBI:7896"/>
        <dbReference type="ChEBI" id="CHEBI:15377"/>
        <dbReference type="ChEBI" id="CHEBI:15378"/>
        <dbReference type="ChEBI" id="CHEBI:16302"/>
        <dbReference type="ChEBI" id="CHEBI:17616"/>
        <dbReference type="EC" id="3.1.1.64"/>
    </reaction>
</comment>
<evidence type="ECO:0000256" key="8">
    <source>
        <dbReference type="ARBA" id="ARBA00023136"/>
    </source>
</evidence>
<organism evidence="23 24">
    <name type="scientific">Oncorhynchus kisutch</name>
    <name type="common">Coho salmon</name>
    <name type="synonym">Salmo kisutch</name>
    <dbReference type="NCBI Taxonomy" id="8019"/>
    <lineage>
        <taxon>Eukaryota</taxon>
        <taxon>Metazoa</taxon>
        <taxon>Chordata</taxon>
        <taxon>Craniata</taxon>
        <taxon>Vertebrata</taxon>
        <taxon>Euteleostomi</taxon>
        <taxon>Actinopterygii</taxon>
        <taxon>Neopterygii</taxon>
        <taxon>Teleostei</taxon>
        <taxon>Protacanthopterygii</taxon>
        <taxon>Salmoniformes</taxon>
        <taxon>Salmonidae</taxon>
        <taxon>Salmoninae</taxon>
        <taxon>Oncorhynchus</taxon>
    </lineage>
</organism>
<gene>
    <name evidence="23" type="primary">RPE65</name>
</gene>
<name>A0A8C7GPB7_ONCKI</name>
<feature type="binding site" evidence="21">
    <location>
        <position position="252"/>
    </location>
    <ligand>
        <name>Fe cation</name>
        <dbReference type="ChEBI" id="CHEBI:24875"/>
        <note>catalytic</note>
    </ligand>
</feature>
<comment type="catalytic activity">
    <reaction evidence="14">
        <text>an all-trans-retinyl ester + H2O = 11-cis-retinol + a fatty acid + H(+)</text>
        <dbReference type="Rhea" id="RHEA:31771"/>
        <dbReference type="ChEBI" id="CHEBI:15377"/>
        <dbReference type="ChEBI" id="CHEBI:15378"/>
        <dbReference type="ChEBI" id="CHEBI:16302"/>
        <dbReference type="ChEBI" id="CHEBI:28868"/>
        <dbReference type="ChEBI" id="CHEBI:63410"/>
        <dbReference type="EC" id="3.1.1.64"/>
    </reaction>
</comment>
<keyword evidence="24" id="KW-1185">Reference proteome</keyword>
<evidence type="ECO:0000256" key="15">
    <source>
        <dbReference type="ARBA" id="ARBA00038936"/>
    </source>
</evidence>
<evidence type="ECO:0000256" key="21">
    <source>
        <dbReference type="PIRSR" id="PIRSR604294-1"/>
    </source>
</evidence>
<protein>
    <recommendedName>
        <fullName evidence="17">Retinoid isomerohydrolase</fullName>
        <ecNumber evidence="16">3.1.1.64</ecNumber>
        <ecNumber evidence="15">5.3.3.22</ecNumber>
    </recommendedName>
    <alternativeName>
        <fullName evidence="18">Lutein isomerase</fullName>
    </alternativeName>
    <alternativeName>
        <fullName evidence="19">Meso-zeaxanthin isomerase</fullName>
    </alternativeName>
</protein>
<dbReference type="EC" id="3.1.1.64" evidence="16"/>
<dbReference type="GO" id="GO:1901827">
    <property type="term" value="P:zeaxanthin biosynthetic process"/>
    <property type="evidence" value="ECO:0007669"/>
    <property type="project" value="TreeGrafter"/>
</dbReference>
<dbReference type="GO" id="GO:0042574">
    <property type="term" value="P:retinal metabolic process"/>
    <property type="evidence" value="ECO:0007669"/>
    <property type="project" value="TreeGrafter"/>
</dbReference>
<dbReference type="InterPro" id="IPR004294">
    <property type="entry name" value="Carotenoid_Oase"/>
</dbReference>
<evidence type="ECO:0000256" key="6">
    <source>
        <dbReference type="ARBA" id="ARBA00022801"/>
    </source>
</evidence>
<sequence length="412" mass="46883">MFFSSRDWETSQDRGKDERTKYREILHENLLQSAQDLRLGLRFTFQQGHLTQPRKRRIDALNVILMMTRANFKTCIWVSPCRFFTYFKGVAVSDTCLVNVYPIGEDYYAITETNYITKVNTDTLETLKKGDCVNINGVKAHLHGTVFNKGSCMGKGASLTYNVIRKSNINTPPVLQTAVAVCVIGLSHMSYGFHITLSFGIAWSIRGSNYMYCFESNEVFGTLFHIARKDIGGGQGEYVDHKFRAAPINLFHHVNTYEEQGFIVADVCTWKGYWNNVSHKQWQFVYNYLWLANLRSNWEEVKKNLICLPYTTATSVMCSDGTIWLEPEALFSGPRQKHGEKNYTYAYASTTSGLSLLVCHKSIIKLNLTIVVATGAQRPGYMLILNAKDMSEIARAEVKCSMPVTFHGMYKP</sequence>
<dbReference type="PANTHER" id="PTHR10543:SF57">
    <property type="entry name" value="RETINOID ISOMEROHYDROLASE"/>
    <property type="match status" value="1"/>
</dbReference>
<evidence type="ECO:0000256" key="18">
    <source>
        <dbReference type="ARBA" id="ARBA00041301"/>
    </source>
</evidence>
<keyword evidence="9" id="KW-0564">Palmitate</keyword>
<evidence type="ECO:0000256" key="13">
    <source>
        <dbReference type="ARBA" id="ARBA00035787"/>
    </source>
</evidence>
<proteinExistence type="inferred from homology"/>
<evidence type="ECO:0000256" key="1">
    <source>
        <dbReference type="ARBA" id="ARBA00004193"/>
    </source>
</evidence>